<dbReference type="EMBL" id="JH604648">
    <property type="protein sequence ID" value="EHY64328.1"/>
    <property type="molecule type" value="Genomic_DNA"/>
</dbReference>
<dbReference type="AlphaFoldDB" id="H8ZGA3"/>
<gene>
    <name evidence="2" type="ORF">NERG_02624</name>
</gene>
<accession>H8ZGA3</accession>
<evidence type="ECO:0000313" key="2">
    <source>
        <dbReference type="EMBL" id="EHY64328.1"/>
    </source>
</evidence>
<name>H8ZGA3_NEMA1</name>
<dbReference type="HOGENOM" id="CLU_2278198_0_0_1"/>
<reference evidence="2" key="1">
    <citation type="submission" date="2011-03" db="EMBL/GenBank/DDBJ databases">
        <title>The Genome Sequence of Nematocida sp1 strain ERTm2.</title>
        <authorList>
            <consortium name="The Broad Institute Genome Sequencing Platform"/>
            <consortium name="The Broad Institute Genome Sequencing Center for Infectious Disease"/>
            <person name="Cuomo C."/>
            <person name="Troemel E."/>
            <person name="Young S.K."/>
            <person name="Zeng Q."/>
            <person name="Gargeya S."/>
            <person name="Fitzgerald M."/>
            <person name="Haas B."/>
            <person name="Abouelleil A."/>
            <person name="Alvarado L."/>
            <person name="Arachchi H.M."/>
            <person name="Berlin A."/>
            <person name="Brown A."/>
            <person name="Chapman S.B."/>
            <person name="Chen Z."/>
            <person name="Dunbar C."/>
            <person name="Freedman E."/>
            <person name="Gearin G."/>
            <person name="Gellesch M."/>
            <person name="Goldberg J."/>
            <person name="Griggs A."/>
            <person name="Gujja S."/>
            <person name="Heilman E.R."/>
            <person name="Heiman D."/>
            <person name="Howarth C."/>
            <person name="Larson L."/>
            <person name="Lui A."/>
            <person name="MacDonald P.J.P."/>
            <person name="Mehta T."/>
            <person name="Montmayeur A."/>
            <person name="Murphy C."/>
            <person name="Neiman D."/>
            <person name="Pearson M."/>
            <person name="Priest M."/>
            <person name="Roberts A."/>
            <person name="Saif S."/>
            <person name="Shea T."/>
            <person name="Shenoy N."/>
            <person name="Sisk P."/>
            <person name="Stolte C."/>
            <person name="Sykes S."/>
            <person name="White J."/>
            <person name="Yandava C."/>
            <person name="Wortman J."/>
            <person name="Nusbaum C."/>
            <person name="Birren B."/>
        </authorList>
    </citation>
    <scope>NUCLEOTIDE SEQUENCE</scope>
    <source>
        <strain evidence="2">ERTm2</strain>
    </source>
</reference>
<protein>
    <submittedName>
        <fullName evidence="2">Uncharacterized protein</fullName>
    </submittedName>
</protein>
<dbReference type="Proteomes" id="UP000005622">
    <property type="component" value="Unassembled WGS sequence"/>
</dbReference>
<organism evidence="2">
    <name type="scientific">Nematocida ausubeli (strain ATCC PRA-371 / ERTm2)</name>
    <name type="common">Nematode killer fungus</name>
    <dbReference type="NCBI Taxonomy" id="1913371"/>
    <lineage>
        <taxon>Eukaryota</taxon>
        <taxon>Fungi</taxon>
        <taxon>Fungi incertae sedis</taxon>
        <taxon>Microsporidia</taxon>
        <taxon>Nematocida</taxon>
    </lineage>
</organism>
<feature type="compositionally biased region" description="Basic and acidic residues" evidence="1">
    <location>
        <begin position="1"/>
        <end position="28"/>
    </location>
</feature>
<proteinExistence type="predicted"/>
<sequence>MEQDTCEGRTLLRKERSYARMENPKKGSETLNTTLLEERSYARMEREYIRHLKERAKLWPNETRYSRHSCERTKRAQVQTVLRGVRSYGQIEPSRKSEAMPE</sequence>
<evidence type="ECO:0000256" key="1">
    <source>
        <dbReference type="SAM" id="MobiDB-lite"/>
    </source>
</evidence>
<feature type="region of interest" description="Disordered" evidence="1">
    <location>
        <begin position="1"/>
        <end position="30"/>
    </location>
</feature>